<feature type="region of interest" description="Disordered" evidence="1">
    <location>
        <begin position="57"/>
        <end position="89"/>
    </location>
</feature>
<accession>A0A6G0XBQ3</accession>
<dbReference type="SUPFAM" id="SSF81301">
    <property type="entry name" value="Nucleotidyltransferase"/>
    <property type="match status" value="1"/>
</dbReference>
<feature type="region of interest" description="Disordered" evidence="1">
    <location>
        <begin position="260"/>
        <end position="282"/>
    </location>
</feature>
<proteinExistence type="predicted"/>
<evidence type="ECO:0000313" key="2">
    <source>
        <dbReference type="EMBL" id="KAF0737586.1"/>
    </source>
</evidence>
<keyword evidence="3" id="KW-1185">Reference proteome</keyword>
<dbReference type="VEuPathDB" id="FungiDB:AeMF1_015517"/>
<gene>
    <name evidence="2" type="ORF">Ae201684_006741</name>
</gene>
<dbReference type="Proteomes" id="UP000481153">
    <property type="component" value="Unassembled WGS sequence"/>
</dbReference>
<organism evidence="2 3">
    <name type="scientific">Aphanomyces euteiches</name>
    <dbReference type="NCBI Taxonomy" id="100861"/>
    <lineage>
        <taxon>Eukaryota</taxon>
        <taxon>Sar</taxon>
        <taxon>Stramenopiles</taxon>
        <taxon>Oomycota</taxon>
        <taxon>Saprolegniomycetes</taxon>
        <taxon>Saprolegniales</taxon>
        <taxon>Verrucalvaceae</taxon>
        <taxon>Aphanomyces</taxon>
    </lineage>
</organism>
<dbReference type="AlphaFoldDB" id="A0A6G0XBQ3"/>
<sequence>MDVRLMSPYRKRKFFADVDKIYPLTKTSHPRLDLFDAIVAETPHFASIRALLEESRTEAQGKPNVVDSQKLHRQEEHPSTKEEGSSARTQTLLLPVTQTQLVAEIVPETVLEPLDVKLEIVPETKASDDMLKHGSDGDSTAVKSSLDSEVNEELTSTLEIVPETKLSDGKEHHPTKVESTASSTEHPPVLLFTVSANVEPEDPRPVERSIQDFSEADTSIDNSIVPSISFHPDESRDGMDNSSIFANDSFAAFPIDPSLAVEEAPTPPTQQSHEPSPPGSTSTTKLVVLNLPSYCPVDYYDADSFTEIIPCWILESPCLFHDPHLQYPNLLFYIQTLDLYLLTSPSTPNYFRTACLVARRVFVELWHAKNMAHTSLEVQHYLERGNTLPGVATPVWRYLEAQWRQLHSILLHTNTFWTSQAPANPFPPQDVLLALDDLQTYGRLASLASDYLLPIPATTYRPALHARHVVSAVEMQQALRGLQSQLKCPVFSMGTFRRGGIFLSVLDVLAVTPSSMADLVALLRRAKVLESDVMHVTNSRVIAPIRFNSYRLVLDLKAYAQPQASFAMLYFTGPASYVATLLQEPSMSFDAWYDSIVTRFGVDQLRENVTDEASACRVLKWPYQAPKDRLG</sequence>
<dbReference type="EMBL" id="VJMJ01000084">
    <property type="protein sequence ID" value="KAF0737586.1"/>
    <property type="molecule type" value="Genomic_DNA"/>
</dbReference>
<protein>
    <submittedName>
        <fullName evidence="2">Uncharacterized protein</fullName>
    </submittedName>
</protein>
<dbReference type="InterPro" id="IPR043519">
    <property type="entry name" value="NT_sf"/>
</dbReference>
<comment type="caution">
    <text evidence="2">The sequence shown here is derived from an EMBL/GenBank/DDBJ whole genome shotgun (WGS) entry which is preliminary data.</text>
</comment>
<feature type="region of interest" description="Disordered" evidence="1">
    <location>
        <begin position="166"/>
        <end position="185"/>
    </location>
</feature>
<name>A0A6G0XBQ3_9STRA</name>
<evidence type="ECO:0000313" key="3">
    <source>
        <dbReference type="Proteomes" id="UP000481153"/>
    </source>
</evidence>
<feature type="region of interest" description="Disordered" evidence="1">
    <location>
        <begin position="128"/>
        <end position="149"/>
    </location>
</feature>
<reference evidence="2 3" key="1">
    <citation type="submission" date="2019-07" db="EMBL/GenBank/DDBJ databases">
        <title>Genomics analysis of Aphanomyces spp. identifies a new class of oomycete effector associated with host adaptation.</title>
        <authorList>
            <person name="Gaulin E."/>
        </authorList>
    </citation>
    <scope>NUCLEOTIDE SEQUENCE [LARGE SCALE GENOMIC DNA]</scope>
    <source>
        <strain evidence="2 3">ATCC 201684</strain>
    </source>
</reference>
<evidence type="ECO:0000256" key="1">
    <source>
        <dbReference type="SAM" id="MobiDB-lite"/>
    </source>
</evidence>
<feature type="compositionally biased region" description="Polar residues" evidence="1">
    <location>
        <begin position="269"/>
        <end position="282"/>
    </location>
</feature>
<feature type="compositionally biased region" description="Polar residues" evidence="1">
    <location>
        <begin position="137"/>
        <end position="149"/>
    </location>
</feature>
<feature type="compositionally biased region" description="Basic and acidic residues" evidence="1">
    <location>
        <begin position="166"/>
        <end position="176"/>
    </location>
</feature>
<feature type="compositionally biased region" description="Basic and acidic residues" evidence="1">
    <location>
        <begin position="69"/>
        <end position="85"/>
    </location>
</feature>